<name>A0ABQ6A8E3_9PROT</name>
<accession>A0ABQ6A8E3</accession>
<dbReference type="Proteomes" id="UP001156641">
    <property type="component" value="Unassembled WGS sequence"/>
</dbReference>
<keyword evidence="1" id="KW-1188">Viral release from host cell</keyword>
<organism evidence="3 4">
    <name type="scientific">Acidocella aquatica</name>
    <dbReference type="NCBI Taxonomy" id="1922313"/>
    <lineage>
        <taxon>Bacteria</taxon>
        <taxon>Pseudomonadati</taxon>
        <taxon>Pseudomonadota</taxon>
        <taxon>Alphaproteobacteria</taxon>
        <taxon>Acetobacterales</taxon>
        <taxon>Acidocellaceae</taxon>
        <taxon>Acidocella</taxon>
    </lineage>
</organism>
<dbReference type="Pfam" id="PF03237">
    <property type="entry name" value="Terminase_6N"/>
    <property type="match status" value="1"/>
</dbReference>
<evidence type="ECO:0000256" key="1">
    <source>
        <dbReference type="ARBA" id="ARBA00022612"/>
    </source>
</evidence>
<comment type="caution">
    <text evidence="3">The sequence shown here is derived from an EMBL/GenBank/DDBJ whole genome shotgun (WGS) entry which is preliminary data.</text>
</comment>
<reference evidence="4" key="1">
    <citation type="journal article" date="2019" name="Int. J. Syst. Evol. Microbiol.">
        <title>The Global Catalogue of Microorganisms (GCM) 10K type strain sequencing project: providing services to taxonomists for standard genome sequencing and annotation.</title>
        <authorList>
            <consortium name="The Broad Institute Genomics Platform"/>
            <consortium name="The Broad Institute Genome Sequencing Center for Infectious Disease"/>
            <person name="Wu L."/>
            <person name="Ma J."/>
        </authorList>
    </citation>
    <scope>NUCLEOTIDE SEQUENCE [LARGE SCALE GENOMIC DNA]</scope>
    <source>
        <strain evidence="4">NBRC 112502</strain>
    </source>
</reference>
<evidence type="ECO:0000313" key="4">
    <source>
        <dbReference type="Proteomes" id="UP001156641"/>
    </source>
</evidence>
<sequence>MAGLLGFSRHVMAGMARVPARHHELLIEKLDDIVEGRCDRLMVQMPPGSAKSTYGSILFPAYFLSRHKKSQIIATAHTASLADYFGRHVRKTIAEHGERLGLTLAKESRASPKFALEEGGEYFAAGVRGPITGRRADLIIIDDPIKSWAEAESQTFRDALYDWYRAELSARLKPGGRLMLIMTRWHEDDLAGRLMAAEPAWECLRLPAVAERDDAMGRAAGQVLWPEWQDEAAMLRRRQEVGERAFAAMYQQRPRPPDAALFKADAIRILAEAPVMVRTVRAWDLAASLPGIGRNPDYSVGLKLGLAADGLLVVLDVIRFQGSPAQVEARIHAAAKADGVNTLLALPQDPGQAGAAQVAMLTRSLTGFQVVASPETGAKVMRAMPAAAQVDAGRLALLAAPWNENFLSEITAFPDSRKDDQVDALSRAVNTLATTSSQTARRVNVPLLGR</sequence>
<dbReference type="NCBIfam" id="TIGR01630">
    <property type="entry name" value="psiM2_ORF9"/>
    <property type="match status" value="1"/>
</dbReference>
<evidence type="ECO:0000313" key="3">
    <source>
        <dbReference type="EMBL" id="GLR67575.1"/>
    </source>
</evidence>
<feature type="domain" description="Terminase large subunit gp17-like C-terminal" evidence="2">
    <location>
        <begin position="282"/>
        <end position="430"/>
    </location>
</feature>
<dbReference type="Pfam" id="PF17289">
    <property type="entry name" value="Terminase_6C"/>
    <property type="match status" value="1"/>
</dbReference>
<gene>
    <name evidence="3" type="ORF">GCM10010909_22560</name>
</gene>
<dbReference type="EMBL" id="BSOS01000067">
    <property type="protein sequence ID" value="GLR67575.1"/>
    <property type="molecule type" value="Genomic_DNA"/>
</dbReference>
<dbReference type="InterPro" id="IPR035421">
    <property type="entry name" value="Terminase_6C"/>
</dbReference>
<dbReference type="InterPro" id="IPR006517">
    <property type="entry name" value="Phage_terminase_lsu-like_C"/>
</dbReference>
<protein>
    <recommendedName>
        <fullName evidence="2">Terminase large subunit gp17-like C-terminal domain-containing protein</fullName>
    </recommendedName>
</protein>
<keyword evidence="4" id="KW-1185">Reference proteome</keyword>
<proteinExistence type="predicted"/>
<evidence type="ECO:0000259" key="2">
    <source>
        <dbReference type="Pfam" id="PF17289"/>
    </source>
</evidence>